<dbReference type="EMBL" id="HE600999">
    <property type="protein sequence ID" value="CAR98363.1"/>
    <property type="molecule type" value="Genomic_DNA"/>
</dbReference>
<dbReference type="AlphaFoldDB" id="B6IEN3"/>
<proteinExistence type="predicted"/>
<evidence type="ECO:0000313" key="1">
    <source>
        <dbReference type="EMBL" id="CAR98363.1"/>
    </source>
</evidence>
<organism evidence="1 2">
    <name type="scientific">Caenorhabditis briggsae</name>
    <dbReference type="NCBI Taxonomy" id="6238"/>
    <lineage>
        <taxon>Eukaryota</taxon>
        <taxon>Metazoa</taxon>
        <taxon>Ecdysozoa</taxon>
        <taxon>Nematoda</taxon>
        <taxon>Chromadorea</taxon>
        <taxon>Rhabditida</taxon>
        <taxon>Rhabditina</taxon>
        <taxon>Rhabditomorpha</taxon>
        <taxon>Rhabditoidea</taxon>
        <taxon>Rhabditidae</taxon>
        <taxon>Peloderinae</taxon>
        <taxon>Caenorhabditis</taxon>
    </lineage>
</organism>
<evidence type="ECO:0000313" key="2">
    <source>
        <dbReference type="Proteomes" id="UP000008549"/>
    </source>
</evidence>
<keyword evidence="2" id="KW-1185">Reference proteome</keyword>
<dbReference type="KEGG" id="cbr:CBG_25493"/>
<reference evidence="1 2" key="2">
    <citation type="journal article" date="2011" name="PLoS Genet.">
        <title>Caenorhabditis briggsae recombinant inbred line genotypes reveal inter-strain incompatibility and the evolution of recombination.</title>
        <authorList>
            <person name="Ross J.A."/>
            <person name="Koboldt D.C."/>
            <person name="Staisch J.E."/>
            <person name="Chamberlin H.M."/>
            <person name="Gupta B.P."/>
            <person name="Miller R.D."/>
            <person name="Baird S.E."/>
            <person name="Haag E.S."/>
        </authorList>
    </citation>
    <scope>NUCLEOTIDE SEQUENCE [LARGE SCALE GENOMIC DNA]</scope>
    <source>
        <strain evidence="1 2">AF16</strain>
    </source>
</reference>
<dbReference type="RefSeq" id="XP_045097936.1">
    <property type="nucleotide sequence ID" value="XM_045241890.1"/>
</dbReference>
<dbReference type="GeneID" id="68916979"/>
<gene>
    <name evidence="1" type="ORF">CBG25493</name>
    <name evidence="1" type="ORF">CBG_25493</name>
</gene>
<name>B6IEN3_CAEBR</name>
<protein>
    <submittedName>
        <fullName evidence="1">Protein CBG25493</fullName>
    </submittedName>
</protein>
<reference evidence="1 2" key="1">
    <citation type="journal article" date="2003" name="PLoS Biol.">
        <title>The genome sequence of Caenorhabditis briggsae: a platform for comparative genomics.</title>
        <authorList>
            <person name="Stein L.D."/>
            <person name="Bao Z."/>
            <person name="Blasiar D."/>
            <person name="Blumenthal T."/>
            <person name="Brent M.R."/>
            <person name="Chen N."/>
            <person name="Chinwalla A."/>
            <person name="Clarke L."/>
            <person name="Clee C."/>
            <person name="Coghlan A."/>
            <person name="Coulson A."/>
            <person name="D'Eustachio P."/>
            <person name="Fitch D.H."/>
            <person name="Fulton L.A."/>
            <person name="Fulton R.E."/>
            <person name="Griffiths-Jones S."/>
            <person name="Harris T.W."/>
            <person name="Hillier L.W."/>
            <person name="Kamath R."/>
            <person name="Kuwabara P.E."/>
            <person name="Mardis E.R."/>
            <person name="Marra M.A."/>
            <person name="Miner T.L."/>
            <person name="Minx P."/>
            <person name="Mullikin J.C."/>
            <person name="Plumb R.W."/>
            <person name="Rogers J."/>
            <person name="Schein J.E."/>
            <person name="Sohrmann M."/>
            <person name="Spieth J."/>
            <person name="Stajich J.E."/>
            <person name="Wei C."/>
            <person name="Willey D."/>
            <person name="Wilson R.K."/>
            <person name="Durbin R."/>
            <person name="Waterston R.H."/>
        </authorList>
    </citation>
    <scope>NUCLEOTIDE SEQUENCE [LARGE SCALE GENOMIC DNA]</scope>
    <source>
        <strain evidence="1 2">AF16</strain>
    </source>
</reference>
<accession>B6IEN3</accession>
<dbReference type="CTD" id="68916979"/>
<dbReference type="HOGENOM" id="CLU_3225082_0_0_1"/>
<dbReference type="InParanoid" id="B6IEN3"/>
<sequence>MISSNRFPLLLPKKRMLLSSSKHFPLRQRENITNHYHSFTLLFH</sequence>
<dbReference type="Proteomes" id="UP000008549">
    <property type="component" value="Unassembled WGS sequence"/>
</dbReference>